<keyword evidence="8" id="KW-0809">Transit peptide</keyword>
<dbReference type="EMBL" id="CM035422">
    <property type="protein sequence ID" value="KAH7373950.1"/>
    <property type="molecule type" value="Genomic_DNA"/>
</dbReference>
<evidence type="ECO:0000256" key="6">
    <source>
        <dbReference type="ARBA" id="ARBA00022692"/>
    </source>
</evidence>
<dbReference type="PANTHER" id="PTHR31412:SF2">
    <property type="entry name" value="ZINC METALLOPEPTIDASE EGY3, CHLOROPLASTIC-RELATED"/>
    <property type="match status" value="1"/>
</dbReference>
<feature type="transmembrane region" description="Helical" evidence="14">
    <location>
        <begin position="476"/>
        <end position="493"/>
    </location>
</feature>
<dbReference type="GO" id="GO:0006508">
    <property type="term" value="P:proteolysis"/>
    <property type="evidence" value="ECO:0007669"/>
    <property type="project" value="UniProtKB-KW"/>
</dbReference>
<keyword evidence="9 14" id="KW-1133">Transmembrane helix</keyword>
<protein>
    <recommendedName>
        <fullName evidence="17">Zinc metallopeptidase EGY3, chloroplastic</fullName>
    </recommendedName>
</protein>
<feature type="coiled-coil region" evidence="12">
    <location>
        <begin position="151"/>
        <end position="209"/>
    </location>
</feature>
<keyword evidence="3" id="KW-0150">Chloroplast</keyword>
<evidence type="ECO:0000313" key="15">
    <source>
        <dbReference type="EMBL" id="KAH7373950.1"/>
    </source>
</evidence>
<dbReference type="GO" id="GO:0031969">
    <property type="term" value="C:chloroplast membrane"/>
    <property type="evidence" value="ECO:0007669"/>
    <property type="project" value="UniProtKB-SubCell"/>
</dbReference>
<name>A0A8T2T185_CERRI</name>
<keyword evidence="11 14" id="KW-0472">Membrane</keyword>
<keyword evidence="16" id="KW-1185">Reference proteome</keyword>
<organism evidence="15 16">
    <name type="scientific">Ceratopteris richardii</name>
    <name type="common">Triangle waterfern</name>
    <dbReference type="NCBI Taxonomy" id="49495"/>
    <lineage>
        <taxon>Eukaryota</taxon>
        <taxon>Viridiplantae</taxon>
        <taxon>Streptophyta</taxon>
        <taxon>Embryophyta</taxon>
        <taxon>Tracheophyta</taxon>
        <taxon>Polypodiopsida</taxon>
        <taxon>Polypodiidae</taxon>
        <taxon>Polypodiales</taxon>
        <taxon>Pteridineae</taxon>
        <taxon>Pteridaceae</taxon>
        <taxon>Parkerioideae</taxon>
        <taxon>Ceratopteris</taxon>
    </lineage>
</organism>
<feature type="transmembrane region" description="Helical" evidence="14">
    <location>
        <begin position="564"/>
        <end position="583"/>
    </location>
</feature>
<dbReference type="OrthoDB" id="2016505at2759"/>
<evidence type="ECO:0000313" key="16">
    <source>
        <dbReference type="Proteomes" id="UP000825935"/>
    </source>
</evidence>
<keyword evidence="7" id="KW-0378">Hydrolase</keyword>
<dbReference type="Proteomes" id="UP000825935">
    <property type="component" value="Chromosome 17"/>
</dbReference>
<feature type="transmembrane region" description="Helical" evidence="14">
    <location>
        <begin position="514"/>
        <end position="544"/>
    </location>
</feature>
<evidence type="ECO:0000256" key="8">
    <source>
        <dbReference type="ARBA" id="ARBA00022946"/>
    </source>
</evidence>
<evidence type="ECO:0000256" key="14">
    <source>
        <dbReference type="SAM" id="Phobius"/>
    </source>
</evidence>
<dbReference type="PANTHER" id="PTHR31412">
    <property type="entry name" value="ZINC METALLOPROTEASE EGY1"/>
    <property type="match status" value="1"/>
</dbReference>
<feature type="transmembrane region" description="Helical" evidence="14">
    <location>
        <begin position="298"/>
        <end position="323"/>
    </location>
</feature>
<dbReference type="OMA" id="IRPQFFD"/>
<dbReference type="InterPro" id="IPR044838">
    <property type="entry name" value="EGY1-like"/>
</dbReference>
<feature type="compositionally biased region" description="Basic and acidic residues" evidence="13">
    <location>
        <begin position="87"/>
        <end position="128"/>
    </location>
</feature>
<evidence type="ECO:0000256" key="1">
    <source>
        <dbReference type="ARBA" id="ARBA00004508"/>
    </source>
</evidence>
<keyword evidence="12" id="KW-0175">Coiled coil</keyword>
<evidence type="ECO:0000256" key="5">
    <source>
        <dbReference type="ARBA" id="ARBA00022670"/>
    </source>
</evidence>
<accession>A0A8T2T185</accession>
<evidence type="ECO:0008006" key="17">
    <source>
        <dbReference type="Google" id="ProtNLM"/>
    </source>
</evidence>
<keyword evidence="10" id="KW-0482">Metalloprotease</keyword>
<evidence type="ECO:0000256" key="11">
    <source>
        <dbReference type="ARBA" id="ARBA00023136"/>
    </source>
</evidence>
<feature type="transmembrane region" description="Helical" evidence="14">
    <location>
        <begin position="394"/>
        <end position="420"/>
    </location>
</feature>
<comment type="subcellular location">
    <subcellularLocation>
        <location evidence="1">Plastid</location>
        <location evidence="1">Chloroplast membrane</location>
        <topology evidence="1">Multi-pass membrane protein</topology>
    </subcellularLocation>
</comment>
<comment type="similarity">
    <text evidence="2">Belongs to the peptidase M50B family.</text>
</comment>
<feature type="transmembrane region" description="Helical" evidence="14">
    <location>
        <begin position="365"/>
        <end position="382"/>
    </location>
</feature>
<evidence type="ECO:0000256" key="13">
    <source>
        <dbReference type="SAM" id="MobiDB-lite"/>
    </source>
</evidence>
<evidence type="ECO:0000256" key="10">
    <source>
        <dbReference type="ARBA" id="ARBA00023049"/>
    </source>
</evidence>
<keyword evidence="6 14" id="KW-0812">Transmembrane</keyword>
<keyword evidence="4" id="KW-0934">Plastid</keyword>
<evidence type="ECO:0000256" key="9">
    <source>
        <dbReference type="ARBA" id="ARBA00022989"/>
    </source>
</evidence>
<evidence type="ECO:0000256" key="12">
    <source>
        <dbReference type="SAM" id="Coils"/>
    </source>
</evidence>
<comment type="caution">
    <text evidence="15">The sequence shown here is derived from an EMBL/GenBank/DDBJ whole genome shotgun (WGS) entry which is preliminary data.</text>
</comment>
<reference evidence="15" key="1">
    <citation type="submission" date="2021-08" db="EMBL/GenBank/DDBJ databases">
        <title>WGS assembly of Ceratopteris richardii.</title>
        <authorList>
            <person name="Marchant D.B."/>
            <person name="Chen G."/>
            <person name="Jenkins J."/>
            <person name="Shu S."/>
            <person name="Leebens-Mack J."/>
            <person name="Grimwood J."/>
            <person name="Schmutz J."/>
            <person name="Soltis P."/>
            <person name="Soltis D."/>
            <person name="Chen Z.-H."/>
        </authorList>
    </citation>
    <scope>NUCLEOTIDE SEQUENCE</scope>
    <source>
        <strain evidence="15">Whitten #5841</strain>
        <tissue evidence="15">Leaf</tissue>
    </source>
</reference>
<gene>
    <name evidence="15" type="ORF">KP509_17G080800</name>
</gene>
<feature type="transmembrane region" description="Helical" evidence="14">
    <location>
        <begin position="335"/>
        <end position="353"/>
    </location>
</feature>
<evidence type="ECO:0000256" key="7">
    <source>
        <dbReference type="ARBA" id="ARBA00022801"/>
    </source>
</evidence>
<keyword evidence="5" id="KW-0645">Protease</keyword>
<dbReference type="GO" id="GO:0008237">
    <property type="term" value="F:metallopeptidase activity"/>
    <property type="evidence" value="ECO:0007669"/>
    <property type="project" value="UniProtKB-KW"/>
</dbReference>
<dbReference type="AlphaFoldDB" id="A0A8T2T185"/>
<proteinExistence type="inferred from homology"/>
<evidence type="ECO:0000256" key="3">
    <source>
        <dbReference type="ARBA" id="ARBA00022528"/>
    </source>
</evidence>
<evidence type="ECO:0000256" key="2">
    <source>
        <dbReference type="ARBA" id="ARBA00007931"/>
    </source>
</evidence>
<sequence>MASISHLNLSPSPAGIRIFNEEHVGLLLKSCSCKNGKSRLALQVWDKAVLSSYGISFQAGKSVSHRLKIIQAKKNEEESVNTGNVLQEDRPDESAMDEKTADGKLTVEDISGEHSGETTKKATPDMQEEKQEVDWKLDSDFKKFMSNPSIESALKLEKKRAEQRLLQLEKERGGSFFQNLFSGLVRNALVKEKERLEKAEATFKALDLSKLRSCFGFDTFFANDVRRFGDGGIFIGNLRKPISEVKDKLEKRLSDAAGREVVLWFMEEQVNDSTKQVCVVQPKAEIDLQFESSNLSTLGGYTAAVFLGITTLGTIAVMSGFFLEPNATFEDYVSRVLPLAGGFLTILGVSEVATRSVASAYGVKLSPSFLIPSNWTGCLGVVNNYESLLPNKRALFDIAATRATSAYVTSFLLALIAFWVDGSTNGGDNALYIRPQFFFNNPLLSFIQYVTGPYSDELGNVLPQAVPGVGVPVDPLAFAGLLGMVITSLNLLPCGKLEGGRIAQAVLGRKKANLLSIITSLGLGVGGLTGSILCLVWGFVATFFRGGEELPAQDEITPLGQGRYVWGYVLAVLCFLTLFPNSAGTFPSAFYTPPFFRGEF</sequence>
<evidence type="ECO:0000256" key="4">
    <source>
        <dbReference type="ARBA" id="ARBA00022640"/>
    </source>
</evidence>
<feature type="region of interest" description="Disordered" evidence="13">
    <location>
        <begin position="78"/>
        <end position="128"/>
    </location>
</feature>